<dbReference type="Proteomes" id="UP001183607">
    <property type="component" value="Unassembled WGS sequence"/>
</dbReference>
<dbReference type="CDD" id="cd00060">
    <property type="entry name" value="FHA"/>
    <property type="match status" value="1"/>
</dbReference>
<evidence type="ECO:0000256" key="2">
    <source>
        <dbReference type="PROSITE-ProRule" id="PRU00289"/>
    </source>
</evidence>
<dbReference type="PROSITE" id="PS50901">
    <property type="entry name" value="FTSK"/>
    <property type="match status" value="1"/>
</dbReference>
<organism evidence="6 7">
    <name type="scientific">Streptomyces evansiae</name>
    <dbReference type="NCBI Taxonomy" id="3075535"/>
    <lineage>
        <taxon>Bacteria</taxon>
        <taxon>Bacillati</taxon>
        <taxon>Actinomycetota</taxon>
        <taxon>Actinomycetes</taxon>
        <taxon>Kitasatosporales</taxon>
        <taxon>Streptomycetaceae</taxon>
        <taxon>Streptomyces</taxon>
    </lineage>
</organism>
<dbReference type="SMART" id="SM00382">
    <property type="entry name" value="AAA"/>
    <property type="match status" value="1"/>
</dbReference>
<evidence type="ECO:0000313" key="7">
    <source>
        <dbReference type="Proteomes" id="UP001183607"/>
    </source>
</evidence>
<dbReference type="InterPro" id="IPR008984">
    <property type="entry name" value="SMAD_FHA_dom_sf"/>
</dbReference>
<feature type="region of interest" description="Disordered" evidence="3">
    <location>
        <begin position="219"/>
        <end position="265"/>
    </location>
</feature>
<dbReference type="RefSeq" id="WP_311677254.1">
    <property type="nucleotide sequence ID" value="NZ_JAVRER010000028.1"/>
</dbReference>
<reference evidence="7" key="1">
    <citation type="submission" date="2023-07" db="EMBL/GenBank/DDBJ databases">
        <title>30 novel species of actinomycetes from the DSMZ collection.</title>
        <authorList>
            <person name="Nouioui I."/>
        </authorList>
    </citation>
    <scope>NUCLEOTIDE SEQUENCE [LARGE SCALE GENOMIC DNA]</scope>
    <source>
        <strain evidence="7">DSM 41982</strain>
    </source>
</reference>
<evidence type="ECO:0000256" key="3">
    <source>
        <dbReference type="SAM" id="MobiDB-lite"/>
    </source>
</evidence>
<dbReference type="Gene3D" id="2.60.200.20">
    <property type="match status" value="1"/>
</dbReference>
<accession>A0ABD5E8T5</accession>
<keyword evidence="1" id="KW-0597">Phosphoprotein</keyword>
<comment type="caution">
    <text evidence="6">The sequence shown here is derived from an EMBL/GenBank/DDBJ whole genome shotgun (WGS) entry which is preliminary data.</text>
</comment>
<feature type="domain" description="FHA" evidence="4">
    <location>
        <begin position="112"/>
        <end position="162"/>
    </location>
</feature>
<keyword evidence="2" id="KW-0547">Nucleotide-binding</keyword>
<gene>
    <name evidence="6" type="ORF">RM574_18550</name>
</gene>
<feature type="compositionally biased region" description="Basic residues" evidence="3">
    <location>
        <begin position="318"/>
        <end position="332"/>
    </location>
</feature>
<dbReference type="PROSITE" id="PS50006">
    <property type="entry name" value="FHA_DOMAIN"/>
    <property type="match status" value="1"/>
</dbReference>
<name>A0ABD5E8T5_9ACTN</name>
<feature type="compositionally biased region" description="Basic and acidic residues" evidence="3">
    <location>
        <begin position="895"/>
        <end position="907"/>
    </location>
</feature>
<feature type="compositionally biased region" description="Low complexity" evidence="3">
    <location>
        <begin position="985"/>
        <end position="1001"/>
    </location>
</feature>
<dbReference type="SUPFAM" id="SSF49879">
    <property type="entry name" value="SMAD/FHA domain"/>
    <property type="match status" value="1"/>
</dbReference>
<evidence type="ECO:0000313" key="6">
    <source>
        <dbReference type="EMBL" id="MDT0417488.1"/>
    </source>
</evidence>
<dbReference type="PANTHER" id="PTHR23308">
    <property type="entry name" value="NUCLEAR INHIBITOR OF PROTEIN PHOSPHATASE-1"/>
    <property type="match status" value="1"/>
</dbReference>
<dbReference type="Gene3D" id="3.40.50.300">
    <property type="entry name" value="P-loop containing nucleotide triphosphate hydrolases"/>
    <property type="match status" value="3"/>
</dbReference>
<feature type="region of interest" description="Disordered" evidence="3">
    <location>
        <begin position="279"/>
        <end position="370"/>
    </location>
</feature>
<dbReference type="GO" id="GO:0005524">
    <property type="term" value="F:ATP binding"/>
    <property type="evidence" value="ECO:0007669"/>
    <property type="project" value="UniProtKB-UniRule"/>
</dbReference>
<feature type="compositionally biased region" description="Pro residues" evidence="3">
    <location>
        <begin position="351"/>
        <end position="367"/>
    </location>
</feature>
<feature type="compositionally biased region" description="Gly residues" evidence="3">
    <location>
        <begin position="840"/>
        <end position="881"/>
    </location>
</feature>
<feature type="domain" description="FtsK" evidence="5">
    <location>
        <begin position="707"/>
        <end position="1085"/>
    </location>
</feature>
<proteinExistence type="predicted"/>
<feature type="compositionally biased region" description="Basic and acidic residues" evidence="3">
    <location>
        <begin position="279"/>
        <end position="306"/>
    </location>
</feature>
<sequence>MQIRLSLLARRGAGRDCDVLVTAPAGTQLSAVAAGLKQAARAGETTSSWWVDGTRLDPHRAVLGEPPLVDGAVLALGGPAGPGGEPDPTAPQLQVVSGPDAGGVHVLHGGEVRIGRSAEADVTLDDPDVSRAHCAVVLGPGGRAEVADLGSTNGTSIEGRPVGRTPRPLPRGALLRVGESVLRVVAGGTQPPVATVPDGEGHVRVRAGADEGARAVAGEWQEAEGGPEAVERPEAGAPRTRTPEVPRPAGGPRTASPHGADATHAAQGLRGLHEARDSLDARDGRDAQDAGEARPHPFDGAPERDAPAPQDPGETRTARRKGGLGRWGRRRGARTDEAAATAAGQATTAGPPAPEAPLPPAPVPLPARSPDAWPDPALLLLTALGPGPRLWERGPGHPEALACRVGTSEHPRPEGGALPVPLTVSLAESGSLGLAGPRERLSGLARAVLAQYAALHSPDTLEIVLVSTDRHQPLAERVARWGWLGWLPHVRPTRGQECRALLAYDNEQAAARFAEVRGRTPGQYEGLRTLVVLDGDPGTPALREAAAWCASAEGRAAGVHLVCLAETAAASPASPVAETFEAACAQVAAFRDCGAVALLSGDVATAVHVLRAAHGRLAGHGTTGTVDAVSAAWAERFARALAPLRTDAAQGAPRTAATASPLPQAVRLLDELGLARATPASLLARWASAAEEAREGRVLGVLGAGPEGPAHVDLGGAQGPHLIIEGPAGSGRTELLRALAASLAAGERPDRLGLVLVDGAGAQPEGAGLGVCAELPHVTTVLRAQDPVRMREFAQALAGELKRRARLLDGGGTAPGEPLVPAQGGVGDTPSGRVRARGAAGQGPGAGTGSGTGPGSGPASGPAGGDGPAGGVGGTGAGPGGPRAAAVSVAARTSRVREQEARARVMFDQEQPPSGPAYERERSRYGQERAAHGPYGRPRVPYDQEADQRPAPHPADATAANSADHPGNSVPPQSRGAESGDIEAPPSRTLRLRPRTSSGARNPLPRLVVLVDDVDALLDPPLGATGRPAAGSVVRALEAVVRDGARLGVHLIAAGARTEKAAASYVARAAGVRVVLDAPSPAPEDPAPGRGRLLTQDGAALPFQAGRVTGRIPRTATLRPTVTALDWPKMGDAPERARPVRELGNGPTDLALLASALDRAARAAEAKPQEPLL</sequence>
<evidence type="ECO:0000256" key="1">
    <source>
        <dbReference type="ARBA" id="ARBA00022553"/>
    </source>
</evidence>
<feature type="compositionally biased region" description="Basic and acidic residues" evidence="3">
    <location>
        <begin position="918"/>
        <end position="931"/>
    </location>
</feature>
<dbReference type="SMART" id="SM00240">
    <property type="entry name" value="FHA"/>
    <property type="match status" value="1"/>
</dbReference>
<dbReference type="InterPro" id="IPR050923">
    <property type="entry name" value="Cell_Proc_Reg/RNA_Proc"/>
</dbReference>
<dbReference type="InterPro" id="IPR003593">
    <property type="entry name" value="AAA+_ATPase"/>
</dbReference>
<protein>
    <submittedName>
        <fullName evidence="6">FtsK/SpoIIIE domain-containing protein</fullName>
    </submittedName>
</protein>
<feature type="compositionally biased region" description="Low complexity" evidence="3">
    <location>
        <begin position="882"/>
        <end position="893"/>
    </location>
</feature>
<dbReference type="InterPro" id="IPR002543">
    <property type="entry name" value="FtsK_dom"/>
</dbReference>
<keyword evidence="2" id="KW-0067">ATP-binding</keyword>
<dbReference type="Pfam" id="PF00498">
    <property type="entry name" value="FHA"/>
    <property type="match status" value="1"/>
</dbReference>
<evidence type="ECO:0000259" key="5">
    <source>
        <dbReference type="PROSITE" id="PS50901"/>
    </source>
</evidence>
<feature type="region of interest" description="Disordered" evidence="3">
    <location>
        <begin position="148"/>
        <end position="170"/>
    </location>
</feature>
<feature type="region of interest" description="Disordered" evidence="3">
    <location>
        <begin position="808"/>
        <end position="1001"/>
    </location>
</feature>
<feature type="compositionally biased region" description="Low complexity" evidence="3">
    <location>
        <begin position="338"/>
        <end position="350"/>
    </location>
</feature>
<feature type="compositionally biased region" description="Low complexity" evidence="3">
    <location>
        <begin position="830"/>
        <end position="839"/>
    </location>
</feature>
<dbReference type="SUPFAM" id="SSF52540">
    <property type="entry name" value="P-loop containing nucleoside triphosphate hydrolases"/>
    <property type="match status" value="1"/>
</dbReference>
<dbReference type="InterPro" id="IPR000253">
    <property type="entry name" value="FHA_dom"/>
</dbReference>
<feature type="binding site" evidence="2">
    <location>
        <begin position="726"/>
        <end position="733"/>
    </location>
    <ligand>
        <name>ATP</name>
        <dbReference type="ChEBI" id="CHEBI:30616"/>
    </ligand>
</feature>
<dbReference type="Pfam" id="PF01580">
    <property type="entry name" value="FtsK_SpoIIIE"/>
    <property type="match status" value="1"/>
</dbReference>
<feature type="compositionally biased region" description="Basic and acidic residues" evidence="3">
    <location>
        <begin position="940"/>
        <end position="950"/>
    </location>
</feature>
<dbReference type="EMBL" id="JAVRER010000028">
    <property type="protein sequence ID" value="MDT0417488.1"/>
    <property type="molecule type" value="Genomic_DNA"/>
</dbReference>
<evidence type="ECO:0000259" key="4">
    <source>
        <dbReference type="PROSITE" id="PS50006"/>
    </source>
</evidence>
<dbReference type="AlphaFoldDB" id="A0ABD5E8T5"/>
<dbReference type="InterPro" id="IPR027417">
    <property type="entry name" value="P-loop_NTPase"/>
</dbReference>